<evidence type="ECO:0000256" key="1">
    <source>
        <dbReference type="SAM" id="MobiDB-lite"/>
    </source>
</evidence>
<comment type="caution">
    <text evidence="3">The sequence shown here is derived from an EMBL/GenBank/DDBJ whole genome shotgun (WGS) entry which is preliminary data.</text>
</comment>
<dbReference type="InterPro" id="IPR027417">
    <property type="entry name" value="P-loop_NTPase"/>
</dbReference>
<reference evidence="3" key="1">
    <citation type="submission" date="2021-06" db="EMBL/GenBank/DDBJ databases">
        <title>Genome Sequence of Mortierella hyaline Strain SCG-10, a Cold-Adapted, Nitrate-Reducing Fungus Isolated from Soil in Minnesota, USA.</title>
        <authorList>
            <person name="Aldossari N."/>
        </authorList>
    </citation>
    <scope>NUCLEOTIDE SEQUENCE</scope>
    <source>
        <strain evidence="3">SCG-10</strain>
    </source>
</reference>
<dbReference type="OrthoDB" id="2423057at2759"/>
<organism evidence="3 4">
    <name type="scientific">Linnemannia hyalina</name>
    <dbReference type="NCBI Taxonomy" id="64524"/>
    <lineage>
        <taxon>Eukaryota</taxon>
        <taxon>Fungi</taxon>
        <taxon>Fungi incertae sedis</taxon>
        <taxon>Mucoromycota</taxon>
        <taxon>Mortierellomycotina</taxon>
        <taxon>Mortierellomycetes</taxon>
        <taxon>Mortierellales</taxon>
        <taxon>Mortierellaceae</taxon>
        <taxon>Linnemannia</taxon>
    </lineage>
</organism>
<proteinExistence type="predicted"/>
<keyword evidence="4" id="KW-1185">Reference proteome</keyword>
<gene>
    <name evidence="3" type="ORF">KI688_006485</name>
</gene>
<feature type="region of interest" description="Disordered" evidence="1">
    <location>
        <begin position="756"/>
        <end position="776"/>
    </location>
</feature>
<protein>
    <recommendedName>
        <fullName evidence="2">Dynamin N-terminal domain-containing protein</fullName>
    </recommendedName>
</protein>
<name>A0A9P8BNI7_9FUNG</name>
<accession>A0A9P8BNI7</accession>
<dbReference type="SUPFAM" id="SSF52540">
    <property type="entry name" value="P-loop containing nucleoside triphosphate hydrolases"/>
    <property type="match status" value="1"/>
</dbReference>
<evidence type="ECO:0000259" key="2">
    <source>
        <dbReference type="Pfam" id="PF00350"/>
    </source>
</evidence>
<feature type="domain" description="Dynamin N-terminal" evidence="2">
    <location>
        <begin position="8"/>
        <end position="147"/>
    </location>
</feature>
<sequence length="776" mass="83360">MTVKTFNVLVLGETQSGKSTLLEALKLYADPTYKIDKSRIGSGNVSLTTEVRQESIKTRLPEYLVKKVDRSQHSEEQPKAQQHPVAYDVFITKDKDTYEDELNARREYQPPVQGNPWSSEELTFNIIDTPGLNDTKDQDEHHVFKIISELGGQSLDLVLVTVSRGAFTQGLQQVLRSYMDLFPQLGDIMAFVHTRVDYLELHPDMTNFQSYMKEKVATLSAIMGRSSFPHFWIDCDFETTKPVRKCITNNTLRRILRLAVENKSVVMLRSKTLNKTPKMKEIDRIIKNQVRAVIQAIEKTLEFNDKDEGVLLQGVYIRATEINELQAKINILQDLQKSYQIDELGLLHEERVDDIQRPLAMGVSCPARYAGEHTIDDAVVWCENFMFCGLDGEQSSGSWEGTFKKKTQGYNGYYHVKLYAKKSSRFKAEIDVIATEIADLEVQLQRRVNESDLPPKEALSKIQSFVDAHNRHMEVIRLASADTLHHDLFVELVNARAFAGPTSERPATIAAPVTIAAPTNTIAVPTDTIAAPTDTIAAAANTIAVPKHTIPVSTGTIAAPTDTIAAATDTIAAPTDTIAVPTDTIAAAANTIAVPKHTIAVSTGTIAAPTDTIAAAANTIAVPKHTIAVSTGTIAAATDTIAAATDTIAAPTDTIAVPTDTIAAAANTIAVPKHTIAVSTGTIAAPTDTIAAAANTIAVPKHTIAVSTGTIAAPTDTIAAAANTIAVPKHTIAVSTGTIAAATNTIAAATDTIAAPTDTTTSTPGSVKELAASAST</sequence>
<evidence type="ECO:0000313" key="3">
    <source>
        <dbReference type="EMBL" id="KAG9062153.1"/>
    </source>
</evidence>
<dbReference type="Gene3D" id="3.40.50.300">
    <property type="entry name" value="P-loop containing nucleotide triphosphate hydrolases"/>
    <property type="match status" value="1"/>
</dbReference>
<dbReference type="InterPro" id="IPR045063">
    <property type="entry name" value="Dynamin_N"/>
</dbReference>
<dbReference type="AlphaFoldDB" id="A0A9P8BNI7"/>
<feature type="compositionally biased region" description="Low complexity" evidence="1">
    <location>
        <begin position="756"/>
        <end position="765"/>
    </location>
</feature>
<dbReference type="Proteomes" id="UP000707451">
    <property type="component" value="Unassembled WGS sequence"/>
</dbReference>
<dbReference type="EMBL" id="JAHRHY010000020">
    <property type="protein sequence ID" value="KAG9062153.1"/>
    <property type="molecule type" value="Genomic_DNA"/>
</dbReference>
<dbReference type="Pfam" id="PF00350">
    <property type="entry name" value="Dynamin_N"/>
    <property type="match status" value="1"/>
</dbReference>
<evidence type="ECO:0000313" key="4">
    <source>
        <dbReference type="Proteomes" id="UP000707451"/>
    </source>
</evidence>